<evidence type="ECO:0000313" key="1">
    <source>
        <dbReference type="EMBL" id="ADO67412.1"/>
    </source>
</evidence>
<dbReference type="RefSeq" id="YP_003970011.1">
    <property type="nucleotide sequence ID" value="NC_014637.1"/>
</dbReference>
<sequence>MTTEVISSDELKGKFKDKLNDIYKRLNLVIDNLDIGNNSSNFHDIYQSLLKIEENILTLENKLDENKINDIEERNRIIDQKILKLFMPFILYYKLCLITNYV</sequence>
<gene>
    <name evidence="1" type="ORF">crov378</name>
</gene>
<keyword evidence="2" id="KW-1185">Reference proteome</keyword>
<dbReference type="EMBL" id="GU244497">
    <property type="protein sequence ID" value="ADO67412.1"/>
    <property type="molecule type" value="Genomic_DNA"/>
</dbReference>
<name>E3T5E9_CROVB</name>
<dbReference type="GeneID" id="9887781"/>
<dbReference type="KEGG" id="vg:9887781"/>
<reference evidence="1 2" key="1">
    <citation type="journal article" date="2010" name="Proc. Natl. Acad. Sci. U.S.A.">
        <title>Giant virus with a remarkable complement of genes infects marine zooplankton.</title>
        <authorList>
            <person name="Fischer M.G."/>
            <person name="Allen M.J."/>
            <person name="Wilson W.H."/>
            <person name="Suttle C.A."/>
        </authorList>
    </citation>
    <scope>NUCLEOTIDE SEQUENCE [LARGE SCALE GENOMIC DNA]</scope>
    <source>
        <strain evidence="1 2">BV-PW1</strain>
    </source>
</reference>
<proteinExistence type="predicted"/>
<protein>
    <submittedName>
        <fullName evidence="1">Uncharacterized protein</fullName>
    </submittedName>
</protein>
<accession>E3T5E9</accession>
<dbReference type="Proteomes" id="UP000029781">
    <property type="component" value="Segment"/>
</dbReference>
<organismHost>
    <name type="scientific">Cafeteria roenbergensis</name>
    <name type="common">Marine flagellate</name>
    <dbReference type="NCBI Taxonomy" id="33653"/>
</organismHost>
<evidence type="ECO:0000313" key="2">
    <source>
        <dbReference type="Proteomes" id="UP000029781"/>
    </source>
</evidence>
<organism evidence="1 2">
    <name type="scientific">Cafeteria roenbergensis virus (strain BV-PW1)</name>
    <name type="common">CroV</name>
    <dbReference type="NCBI Taxonomy" id="693272"/>
    <lineage>
        <taxon>Viruses</taxon>
        <taxon>Varidnaviria</taxon>
        <taxon>Bamfordvirae</taxon>
        <taxon>Nucleocytoviricota</taxon>
        <taxon>Megaviricetes</taxon>
        <taxon>Imitervirales</taxon>
        <taxon>Mimiviridae</taxon>
        <taxon>Aliimimivirinae</taxon>
        <taxon>Rheavirus</taxon>
        <taxon>Rheavirus sinusmexicani</taxon>
    </lineage>
</organism>